<evidence type="ECO:0000256" key="5">
    <source>
        <dbReference type="ARBA" id="ARBA00022989"/>
    </source>
</evidence>
<evidence type="ECO:0000256" key="1">
    <source>
        <dbReference type="ARBA" id="ARBA00004141"/>
    </source>
</evidence>
<dbReference type="GO" id="GO:0015280">
    <property type="term" value="F:ligand-gated sodium channel activity"/>
    <property type="evidence" value="ECO:0007669"/>
    <property type="project" value="TreeGrafter"/>
</dbReference>
<comment type="subcellular location">
    <subcellularLocation>
        <location evidence="1">Membrane</location>
        <topology evidence="1">Multi-pass membrane protein</topology>
    </subcellularLocation>
</comment>
<proteinExistence type="inferred from homology"/>
<evidence type="ECO:0000256" key="10">
    <source>
        <dbReference type="ARBA" id="ARBA00023303"/>
    </source>
</evidence>
<evidence type="ECO:0000256" key="6">
    <source>
        <dbReference type="ARBA" id="ARBA00023053"/>
    </source>
</evidence>
<feature type="transmembrane region" description="Helical" evidence="13">
    <location>
        <begin position="58"/>
        <end position="79"/>
    </location>
</feature>
<evidence type="ECO:0000256" key="4">
    <source>
        <dbReference type="ARBA" id="ARBA00022692"/>
    </source>
</evidence>
<accession>A0A1I8GT86</accession>
<keyword evidence="9 11" id="KW-0739">Sodium transport</keyword>
<keyword evidence="5 13" id="KW-1133">Transmembrane helix</keyword>
<reference evidence="15" key="1">
    <citation type="submission" date="2016-11" db="UniProtKB">
        <authorList>
            <consortium name="WormBaseParasite"/>
        </authorList>
    </citation>
    <scope>IDENTIFICATION</scope>
</reference>
<name>A0A1I8GT86_9PLAT</name>
<keyword evidence="2 11" id="KW-0813">Transport</keyword>
<keyword evidence="8 13" id="KW-0472">Membrane</keyword>
<sequence length="260" mass="28626">MSDKKMSKEEEVHQDNRDENDEERKASVSVSLLSFADSTTAHGFSRLAGSSGRTGSGLWLLFLLAAYAGLCYHTATLVLKFQSHPVSTSLIAEVPFQYPDIYLCSANPVGYSRITKSIQKTADYAYLYETNVTAYNLKLQSDVINNSAADVSLGIHTAWLNWQSLILSTRVNMSPDLLNSCRISLHGQEFTGNYTTALAYNQSLQPVRMPCVTWSEARSLLINISSYIGNLVPDLSHSSCLHNSSVNISLIKAVLGKFLS</sequence>
<organism evidence="14 15">
    <name type="scientific">Macrostomum lignano</name>
    <dbReference type="NCBI Taxonomy" id="282301"/>
    <lineage>
        <taxon>Eukaryota</taxon>
        <taxon>Metazoa</taxon>
        <taxon>Spiralia</taxon>
        <taxon>Lophotrochozoa</taxon>
        <taxon>Platyhelminthes</taxon>
        <taxon>Rhabditophora</taxon>
        <taxon>Macrostomorpha</taxon>
        <taxon>Macrostomida</taxon>
        <taxon>Macrostomidae</taxon>
        <taxon>Macrostomum</taxon>
    </lineage>
</organism>
<evidence type="ECO:0000256" key="2">
    <source>
        <dbReference type="ARBA" id="ARBA00022448"/>
    </source>
</evidence>
<dbReference type="InterPro" id="IPR001873">
    <property type="entry name" value="ENaC"/>
</dbReference>
<dbReference type="AlphaFoldDB" id="A0A1I8GT86"/>
<keyword evidence="3 11" id="KW-0894">Sodium channel</keyword>
<keyword evidence="14" id="KW-1185">Reference proteome</keyword>
<evidence type="ECO:0000313" key="15">
    <source>
        <dbReference type="WBParaSite" id="maker-uti_cns_0002949-snap-gene-0.4-mRNA-1"/>
    </source>
</evidence>
<dbReference type="GO" id="GO:0005886">
    <property type="term" value="C:plasma membrane"/>
    <property type="evidence" value="ECO:0007669"/>
    <property type="project" value="TreeGrafter"/>
</dbReference>
<evidence type="ECO:0000313" key="14">
    <source>
        <dbReference type="Proteomes" id="UP000095280"/>
    </source>
</evidence>
<dbReference type="Pfam" id="PF00858">
    <property type="entry name" value="ASC"/>
    <property type="match status" value="1"/>
</dbReference>
<dbReference type="PANTHER" id="PTHR11690">
    <property type="entry name" value="AMILORIDE-SENSITIVE SODIUM CHANNEL-RELATED"/>
    <property type="match status" value="1"/>
</dbReference>
<dbReference type="Proteomes" id="UP000095280">
    <property type="component" value="Unplaced"/>
</dbReference>
<dbReference type="WBParaSite" id="maker-uti_cns_0002949-snap-gene-0.4-mRNA-1">
    <property type="protein sequence ID" value="maker-uti_cns_0002949-snap-gene-0.4-mRNA-1"/>
    <property type="gene ID" value="maker-uti_cns_0002949-snap-gene-0.4"/>
</dbReference>
<keyword evidence="10 11" id="KW-0407">Ion channel</keyword>
<keyword evidence="4 11" id="KW-0812">Transmembrane</keyword>
<evidence type="ECO:0000256" key="11">
    <source>
        <dbReference type="RuleBase" id="RU000679"/>
    </source>
</evidence>
<evidence type="ECO:0000256" key="3">
    <source>
        <dbReference type="ARBA" id="ARBA00022461"/>
    </source>
</evidence>
<feature type="region of interest" description="Disordered" evidence="12">
    <location>
        <begin position="1"/>
        <end position="24"/>
    </location>
</feature>
<evidence type="ECO:0000256" key="12">
    <source>
        <dbReference type="SAM" id="MobiDB-lite"/>
    </source>
</evidence>
<evidence type="ECO:0000256" key="9">
    <source>
        <dbReference type="ARBA" id="ARBA00023201"/>
    </source>
</evidence>
<evidence type="ECO:0000256" key="7">
    <source>
        <dbReference type="ARBA" id="ARBA00023065"/>
    </source>
</evidence>
<keyword evidence="6" id="KW-0915">Sodium</keyword>
<protein>
    <submittedName>
        <fullName evidence="15">Transmembrane protein 231</fullName>
    </submittedName>
</protein>
<evidence type="ECO:0000256" key="8">
    <source>
        <dbReference type="ARBA" id="ARBA00023136"/>
    </source>
</evidence>
<keyword evidence="7 11" id="KW-0406">Ion transport</keyword>
<evidence type="ECO:0000256" key="13">
    <source>
        <dbReference type="SAM" id="Phobius"/>
    </source>
</evidence>
<comment type="similarity">
    <text evidence="11">Belongs to the amiloride-sensitive sodium channel (TC 1.A.6) family.</text>
</comment>